<evidence type="ECO:0000256" key="4">
    <source>
        <dbReference type="ARBA" id="ARBA00022857"/>
    </source>
</evidence>
<dbReference type="GO" id="GO:0051484">
    <property type="term" value="P:isopentenyl diphosphate biosynthetic process, methylerythritol 4-phosphate pathway involved in terpenoid biosynthetic process"/>
    <property type="evidence" value="ECO:0007669"/>
    <property type="project" value="UniProtKB-ARBA"/>
</dbReference>
<keyword evidence="5 9" id="KW-0560">Oxidoreductase</keyword>
<feature type="binding site" evidence="9">
    <location>
        <position position="219"/>
    </location>
    <ligand>
        <name>1-deoxy-D-xylulose 5-phosphate</name>
        <dbReference type="ChEBI" id="CHEBI:57792"/>
    </ligand>
</feature>
<proteinExistence type="inferred from homology"/>
<evidence type="ECO:0000256" key="1">
    <source>
        <dbReference type="ARBA" id="ARBA00005094"/>
    </source>
</evidence>
<comment type="similarity">
    <text evidence="2 9">Belongs to the DXR family.</text>
</comment>
<feature type="binding site" evidence="9">
    <location>
        <position position="210"/>
    </location>
    <ligand>
        <name>1-deoxy-D-xylulose 5-phosphate</name>
        <dbReference type="ChEBI" id="CHEBI:57792"/>
    </ligand>
</feature>
<dbReference type="GO" id="GO:0070402">
    <property type="term" value="F:NADPH binding"/>
    <property type="evidence" value="ECO:0007669"/>
    <property type="project" value="InterPro"/>
</dbReference>
<dbReference type="PANTHER" id="PTHR30525:SF0">
    <property type="entry name" value="1-DEOXY-D-XYLULOSE 5-PHOSPHATE REDUCTOISOMERASE, CHLOROPLASTIC"/>
    <property type="match status" value="1"/>
</dbReference>
<evidence type="ECO:0000256" key="9">
    <source>
        <dbReference type="HAMAP-Rule" id="MF_00183"/>
    </source>
</evidence>
<feature type="domain" description="1-deoxy-D-xylulose 5-phosphate reductoisomerase C-terminal" evidence="11">
    <location>
        <begin position="144"/>
        <end position="227"/>
    </location>
</feature>
<dbReference type="AlphaFoldDB" id="A0A1G5DDH2"/>
<evidence type="ECO:0000256" key="5">
    <source>
        <dbReference type="ARBA" id="ARBA00023002"/>
    </source>
</evidence>
<dbReference type="InterPro" id="IPR013644">
    <property type="entry name" value="DXP_reductoisomerase_C"/>
</dbReference>
<feature type="binding site" evidence="9">
    <location>
        <position position="149"/>
    </location>
    <ligand>
        <name>1-deoxy-D-xylulose 5-phosphate</name>
        <dbReference type="ChEBI" id="CHEBI:57792"/>
    </ligand>
</feature>
<feature type="binding site" evidence="9">
    <location>
        <position position="124"/>
    </location>
    <ligand>
        <name>NADPH</name>
        <dbReference type="ChEBI" id="CHEBI:57783"/>
    </ligand>
</feature>
<organism evidence="13 14">
    <name type="scientific">Alkaliphilus peptidifermentans DSM 18978</name>
    <dbReference type="NCBI Taxonomy" id="1120976"/>
    <lineage>
        <taxon>Bacteria</taxon>
        <taxon>Bacillati</taxon>
        <taxon>Bacillota</taxon>
        <taxon>Clostridia</taxon>
        <taxon>Peptostreptococcales</taxon>
        <taxon>Natronincolaceae</taxon>
        <taxon>Alkaliphilus</taxon>
    </lineage>
</organism>
<dbReference type="GO" id="GO:0030604">
    <property type="term" value="F:1-deoxy-D-xylulose-5-phosphate reductoisomerase activity"/>
    <property type="evidence" value="ECO:0007669"/>
    <property type="project" value="UniProtKB-UniRule"/>
</dbReference>
<keyword evidence="13" id="KW-0413">Isomerase</keyword>
<feature type="domain" description="1-deoxy-D-xylulose 5-phosphate reductoisomerase N-terminal" evidence="10">
    <location>
        <begin position="5"/>
        <end position="130"/>
    </location>
</feature>
<dbReference type="InterPro" id="IPR013512">
    <property type="entry name" value="DXP_reductoisomerase_N"/>
</dbReference>
<dbReference type="InterPro" id="IPR003821">
    <property type="entry name" value="DXP_reductoisomerase"/>
</dbReference>
<evidence type="ECO:0000256" key="8">
    <source>
        <dbReference type="ARBA" id="ARBA00048543"/>
    </source>
</evidence>
<dbReference type="PIRSF" id="PIRSF006205">
    <property type="entry name" value="Dxp_reductismrs"/>
    <property type="match status" value="1"/>
</dbReference>
<dbReference type="SUPFAM" id="SSF51735">
    <property type="entry name" value="NAD(P)-binding Rossmann-fold domains"/>
    <property type="match status" value="1"/>
</dbReference>
<gene>
    <name evidence="9" type="primary">dxr</name>
    <name evidence="13" type="ORF">SAMN03080606_00877</name>
</gene>
<dbReference type="UniPathway" id="UPA00056">
    <property type="reaction ID" value="UER00092"/>
</dbReference>
<feature type="binding site" evidence="9">
    <location>
        <position position="14"/>
    </location>
    <ligand>
        <name>NADPH</name>
        <dbReference type="ChEBI" id="CHEBI:57783"/>
    </ligand>
</feature>
<dbReference type="Pfam" id="PF02670">
    <property type="entry name" value="DXP_reductoisom"/>
    <property type="match status" value="1"/>
</dbReference>
<feature type="binding site" evidence="9">
    <location>
        <position position="11"/>
    </location>
    <ligand>
        <name>NADPH</name>
        <dbReference type="ChEBI" id="CHEBI:57783"/>
    </ligand>
</feature>
<dbReference type="SUPFAM" id="SSF55347">
    <property type="entry name" value="Glyceraldehyde-3-phosphate dehydrogenase-like, C-terminal domain"/>
    <property type="match status" value="1"/>
</dbReference>
<feature type="binding site" evidence="9">
    <location>
        <position position="12"/>
    </location>
    <ligand>
        <name>NADPH</name>
        <dbReference type="ChEBI" id="CHEBI:57783"/>
    </ligand>
</feature>
<keyword evidence="9" id="KW-0460">Magnesium</keyword>
<feature type="binding site" evidence="9">
    <location>
        <position position="203"/>
    </location>
    <ligand>
        <name>NADPH</name>
        <dbReference type="ChEBI" id="CHEBI:57783"/>
    </ligand>
</feature>
<dbReference type="Pfam" id="PF13288">
    <property type="entry name" value="DXPR_C"/>
    <property type="match status" value="1"/>
</dbReference>
<dbReference type="Proteomes" id="UP000198636">
    <property type="component" value="Unassembled WGS sequence"/>
</dbReference>
<dbReference type="SUPFAM" id="SSF69055">
    <property type="entry name" value="1-deoxy-D-xylulose-5-phosphate reductoisomerase, C-terminal domain"/>
    <property type="match status" value="1"/>
</dbReference>
<keyword evidence="7 9" id="KW-0414">Isoprene biosynthesis</keyword>
<comment type="cofactor">
    <cofactor evidence="9">
        <name>Mg(2+)</name>
        <dbReference type="ChEBI" id="CHEBI:18420"/>
    </cofactor>
    <cofactor evidence="9">
        <name>Mn(2+)</name>
        <dbReference type="ChEBI" id="CHEBI:29035"/>
    </cofactor>
</comment>
<comment type="caution">
    <text evidence="9">Lacks conserved residue(s) required for the propagation of feature annotation.</text>
</comment>
<dbReference type="NCBIfam" id="TIGR00243">
    <property type="entry name" value="Dxr"/>
    <property type="match status" value="1"/>
</dbReference>
<feature type="binding site" evidence="9">
    <location>
        <position position="39"/>
    </location>
    <ligand>
        <name>NADPH</name>
        <dbReference type="ChEBI" id="CHEBI:57783"/>
    </ligand>
</feature>
<dbReference type="FunFam" id="3.40.50.720:FF:000045">
    <property type="entry name" value="1-deoxy-D-xylulose 5-phosphate reductoisomerase"/>
    <property type="match status" value="1"/>
</dbReference>
<feature type="binding site" evidence="9">
    <location>
        <position position="123"/>
    </location>
    <ligand>
        <name>1-deoxy-D-xylulose 5-phosphate</name>
        <dbReference type="ChEBI" id="CHEBI:57792"/>
    </ligand>
</feature>
<keyword evidence="6 9" id="KW-0464">Manganese</keyword>
<evidence type="ECO:0000259" key="11">
    <source>
        <dbReference type="Pfam" id="PF08436"/>
    </source>
</evidence>
<comment type="pathway">
    <text evidence="1 9">Isoprenoid biosynthesis; isopentenyl diphosphate biosynthesis via DXP pathway; isopentenyl diphosphate from 1-deoxy-D-xylulose 5-phosphate: step 1/6.</text>
</comment>
<dbReference type="GO" id="GO:0016853">
    <property type="term" value="F:isomerase activity"/>
    <property type="evidence" value="ECO:0007669"/>
    <property type="project" value="UniProtKB-KW"/>
</dbReference>
<feature type="binding site" evidence="9">
    <location>
        <position position="148"/>
    </location>
    <ligand>
        <name>Mn(2+)</name>
        <dbReference type="ChEBI" id="CHEBI:29035"/>
    </ligand>
</feature>
<keyword evidence="14" id="KW-1185">Reference proteome</keyword>
<feature type="binding site" evidence="9">
    <location>
        <position position="150"/>
    </location>
    <ligand>
        <name>Mn(2+)</name>
        <dbReference type="ChEBI" id="CHEBI:29035"/>
    </ligand>
</feature>
<feature type="binding site" evidence="9">
    <location>
        <position position="13"/>
    </location>
    <ligand>
        <name>NADPH</name>
        <dbReference type="ChEBI" id="CHEBI:57783"/>
    </ligand>
</feature>
<dbReference type="InterPro" id="IPR026877">
    <property type="entry name" value="DXPR_C"/>
</dbReference>
<dbReference type="NCBIfam" id="NF009114">
    <property type="entry name" value="PRK12464.1"/>
    <property type="match status" value="1"/>
</dbReference>
<evidence type="ECO:0000256" key="7">
    <source>
        <dbReference type="ARBA" id="ARBA00023229"/>
    </source>
</evidence>
<feature type="binding site" evidence="9">
    <location>
        <position position="215"/>
    </location>
    <ligand>
        <name>1-deoxy-D-xylulose 5-phosphate</name>
        <dbReference type="ChEBI" id="CHEBI:57792"/>
    </ligand>
</feature>
<dbReference type="InterPro" id="IPR036291">
    <property type="entry name" value="NAD(P)-bd_dom_sf"/>
</dbReference>
<dbReference type="InterPro" id="IPR036169">
    <property type="entry name" value="DXPR_C_sf"/>
</dbReference>
<reference evidence="13 14" key="1">
    <citation type="submission" date="2016-10" db="EMBL/GenBank/DDBJ databases">
        <authorList>
            <person name="de Groot N.N."/>
        </authorList>
    </citation>
    <scope>NUCLEOTIDE SEQUENCE [LARGE SCALE GENOMIC DNA]</scope>
    <source>
        <strain evidence="13 14">DSM 18978</strain>
    </source>
</reference>
<feature type="binding site" evidence="9">
    <location>
        <position position="216"/>
    </location>
    <ligand>
        <name>1-deoxy-D-xylulose 5-phosphate</name>
        <dbReference type="ChEBI" id="CHEBI:57792"/>
    </ligand>
</feature>
<feature type="binding site" evidence="9">
    <location>
        <position position="122"/>
    </location>
    <ligand>
        <name>NADPH</name>
        <dbReference type="ChEBI" id="CHEBI:57783"/>
    </ligand>
</feature>
<feature type="binding site" evidence="9">
    <location>
        <position position="150"/>
    </location>
    <ligand>
        <name>1-deoxy-D-xylulose 5-phosphate</name>
        <dbReference type="ChEBI" id="CHEBI:57792"/>
    </ligand>
</feature>
<feature type="domain" description="DXP reductoisomerase C-terminal" evidence="12">
    <location>
        <begin position="259"/>
        <end position="375"/>
    </location>
</feature>
<keyword evidence="4 9" id="KW-0521">NADP</keyword>
<keyword evidence="3 9" id="KW-0479">Metal-binding</keyword>
<dbReference type="EMBL" id="FMUS01000004">
    <property type="protein sequence ID" value="SCY12813.1"/>
    <property type="molecule type" value="Genomic_DNA"/>
</dbReference>
<feature type="binding site" evidence="9">
    <location>
        <position position="174"/>
    </location>
    <ligand>
        <name>1-deoxy-D-xylulose 5-phosphate</name>
        <dbReference type="ChEBI" id="CHEBI:57792"/>
    </ligand>
</feature>
<evidence type="ECO:0000259" key="12">
    <source>
        <dbReference type="Pfam" id="PF13288"/>
    </source>
</evidence>
<evidence type="ECO:0000256" key="6">
    <source>
        <dbReference type="ARBA" id="ARBA00023211"/>
    </source>
</evidence>
<protein>
    <recommendedName>
        <fullName evidence="9">1-deoxy-D-xylulose 5-phosphate reductoisomerase</fullName>
        <shortName evidence="9">DXP reductoisomerase</shortName>
        <ecNumber evidence="9">1.1.1.267</ecNumber>
    </recommendedName>
    <alternativeName>
        <fullName evidence="9">1-deoxyxylulose-5-phosphate reductoisomerase</fullName>
    </alternativeName>
    <alternativeName>
        <fullName evidence="9">2-C-methyl-D-erythritol 4-phosphate synthase</fullName>
    </alternativeName>
</protein>
<accession>A0A1G5DDH2</accession>
<dbReference type="STRING" id="1120976.SAMN03080606_00877"/>
<feature type="binding site" evidence="9">
    <location>
        <position position="219"/>
    </location>
    <ligand>
        <name>Mn(2+)</name>
        <dbReference type="ChEBI" id="CHEBI:29035"/>
    </ligand>
</feature>
<feature type="binding site" evidence="9">
    <location>
        <position position="38"/>
    </location>
    <ligand>
        <name>NADPH</name>
        <dbReference type="ChEBI" id="CHEBI:57783"/>
    </ligand>
</feature>
<dbReference type="Gene3D" id="1.10.1740.10">
    <property type="match status" value="1"/>
</dbReference>
<dbReference type="Gene3D" id="3.40.50.720">
    <property type="entry name" value="NAD(P)-binding Rossmann-like Domain"/>
    <property type="match status" value="1"/>
</dbReference>
<evidence type="ECO:0000259" key="10">
    <source>
        <dbReference type="Pfam" id="PF02670"/>
    </source>
</evidence>
<comment type="function">
    <text evidence="9">Catalyzes the NADPH-dependent rearrangement and reduction of 1-deoxy-D-xylulose-5-phosphate (DXP) to 2-C-methyl-D-erythritol 4-phosphate (MEP).</text>
</comment>
<dbReference type="EC" id="1.1.1.267" evidence="9"/>
<sequence length="381" mass="42619">MKKKIVILGSTGSIGKQALDVVSNLSDSFEVVGLAVMRNIAELQEQINIYKPKVVVVYDKVKADILKSRIPSNIRVLSGMEGLIEIATMEECEIVVNSVVGSIGLLPTLSAIRCGKTIALANKETLVVGGSLIMEEARKNNVKILPVDSEHSAIFQCLQGESSKNISKIILTASGGPFREWDKESLINAKFHEALKHPNWDMGRKISIDSSTLMNKGLEVIEAKWLFDVDLDKIEVIIHPQSIIHSMVEFVDGSIIAQLGAPDMRLPIQYSLAYPERITGDNTKLNLKELSRLDFMQPDTEKFPCLQLAYEALRIGGTMPCVINGANEVLVEKYLAEEIKFYDIPKYIEKAMKAHKSFQYNTIEEVLEVDKWVREWLKTEI</sequence>
<dbReference type="RefSeq" id="WP_091540396.1">
    <property type="nucleotide sequence ID" value="NZ_FMUS01000004.1"/>
</dbReference>
<dbReference type="Pfam" id="PF08436">
    <property type="entry name" value="DXP_redisom_C"/>
    <property type="match status" value="1"/>
</dbReference>
<feature type="binding site" evidence="9">
    <location>
        <position position="197"/>
    </location>
    <ligand>
        <name>1-deoxy-D-xylulose 5-phosphate</name>
        <dbReference type="ChEBI" id="CHEBI:57792"/>
    </ligand>
</feature>
<dbReference type="OrthoDB" id="9806546at2"/>
<dbReference type="GO" id="GO:0030145">
    <property type="term" value="F:manganese ion binding"/>
    <property type="evidence" value="ECO:0007669"/>
    <property type="project" value="TreeGrafter"/>
</dbReference>
<evidence type="ECO:0000313" key="14">
    <source>
        <dbReference type="Proteomes" id="UP000198636"/>
    </source>
</evidence>
<evidence type="ECO:0000256" key="3">
    <source>
        <dbReference type="ARBA" id="ARBA00022723"/>
    </source>
</evidence>
<dbReference type="PANTHER" id="PTHR30525">
    <property type="entry name" value="1-DEOXY-D-XYLULOSE 5-PHOSPHATE REDUCTOISOMERASE"/>
    <property type="match status" value="1"/>
</dbReference>
<evidence type="ECO:0000256" key="2">
    <source>
        <dbReference type="ARBA" id="ARBA00006825"/>
    </source>
</evidence>
<dbReference type="HAMAP" id="MF_00183">
    <property type="entry name" value="DXP_reductoisom"/>
    <property type="match status" value="1"/>
</dbReference>
<comment type="catalytic activity">
    <reaction evidence="8">
        <text>2-C-methyl-D-erythritol 4-phosphate + NADP(+) = 1-deoxy-D-xylulose 5-phosphate + NADPH + H(+)</text>
        <dbReference type="Rhea" id="RHEA:13717"/>
        <dbReference type="ChEBI" id="CHEBI:15378"/>
        <dbReference type="ChEBI" id="CHEBI:57783"/>
        <dbReference type="ChEBI" id="CHEBI:57792"/>
        <dbReference type="ChEBI" id="CHEBI:58262"/>
        <dbReference type="ChEBI" id="CHEBI:58349"/>
        <dbReference type="EC" id="1.1.1.267"/>
    </reaction>
    <physiologicalReaction direction="right-to-left" evidence="8">
        <dbReference type="Rhea" id="RHEA:13719"/>
    </physiologicalReaction>
</comment>
<evidence type="ECO:0000313" key="13">
    <source>
        <dbReference type="EMBL" id="SCY12813.1"/>
    </source>
</evidence>
<name>A0A1G5DDH2_9FIRM</name>